<proteinExistence type="inferred from homology"/>
<dbReference type="PRINTS" id="PR01713">
    <property type="entry name" value="NUCEPIMERASE"/>
</dbReference>
<dbReference type="Pfam" id="PF01370">
    <property type="entry name" value="Epimerase"/>
    <property type="match status" value="1"/>
</dbReference>
<evidence type="ECO:0000313" key="3">
    <source>
        <dbReference type="EMBL" id="KYF75089.1"/>
    </source>
</evidence>
<dbReference type="InterPro" id="IPR001509">
    <property type="entry name" value="Epimerase_deHydtase"/>
</dbReference>
<organism evidence="3 4">
    <name type="scientific">Sorangium cellulosum</name>
    <name type="common">Polyangium cellulosum</name>
    <dbReference type="NCBI Taxonomy" id="56"/>
    <lineage>
        <taxon>Bacteria</taxon>
        <taxon>Pseudomonadati</taxon>
        <taxon>Myxococcota</taxon>
        <taxon>Polyangia</taxon>
        <taxon>Polyangiales</taxon>
        <taxon>Polyangiaceae</taxon>
        <taxon>Sorangium</taxon>
    </lineage>
</organism>
<name>A0A150R4B2_SORCE</name>
<evidence type="ECO:0000256" key="1">
    <source>
        <dbReference type="ARBA" id="ARBA00007637"/>
    </source>
</evidence>
<dbReference type="AlphaFoldDB" id="A0A150R4B2"/>
<reference evidence="3 4" key="1">
    <citation type="submission" date="2014-02" db="EMBL/GenBank/DDBJ databases">
        <title>The small core and large imbalanced accessory genome model reveals a collaborative survival strategy of Sorangium cellulosum strains in nature.</title>
        <authorList>
            <person name="Han K."/>
            <person name="Peng R."/>
            <person name="Blom J."/>
            <person name="Li Y.-Z."/>
        </authorList>
    </citation>
    <scope>NUCLEOTIDE SEQUENCE [LARGE SCALE GENOMIC DNA]</scope>
    <source>
        <strain evidence="3 4">So0011-07</strain>
    </source>
</reference>
<dbReference type="SUPFAM" id="SSF51735">
    <property type="entry name" value="NAD(P)-binding Rossmann-fold domains"/>
    <property type="match status" value="1"/>
</dbReference>
<comment type="caution">
    <text evidence="3">The sequence shown here is derived from an EMBL/GenBank/DDBJ whole genome shotgun (WGS) entry which is preliminary data.</text>
</comment>
<dbReference type="PANTHER" id="PTHR43000">
    <property type="entry name" value="DTDP-D-GLUCOSE 4,6-DEHYDRATASE-RELATED"/>
    <property type="match status" value="1"/>
</dbReference>
<evidence type="ECO:0000313" key="4">
    <source>
        <dbReference type="Proteomes" id="UP000075635"/>
    </source>
</evidence>
<evidence type="ECO:0000259" key="2">
    <source>
        <dbReference type="Pfam" id="PF01370"/>
    </source>
</evidence>
<protein>
    <submittedName>
        <fullName evidence="3">UDP-glucose 4-epimerase</fullName>
    </submittedName>
</protein>
<gene>
    <name evidence="3" type="ORF">BE17_46485</name>
</gene>
<dbReference type="Gene3D" id="3.90.25.10">
    <property type="entry name" value="UDP-galactose 4-epimerase, domain 1"/>
    <property type="match status" value="1"/>
</dbReference>
<dbReference type="Gene3D" id="3.40.50.720">
    <property type="entry name" value="NAD(P)-binding Rossmann-like Domain"/>
    <property type="match status" value="1"/>
</dbReference>
<feature type="domain" description="NAD-dependent epimerase/dehydratase" evidence="2">
    <location>
        <begin position="4"/>
        <end position="241"/>
    </location>
</feature>
<sequence>MRCLVTGVAGFIGSHLAERLIELGHEVLGVDRFADYYARDIKEGNLGRLRGEPRFSLATVDLATADLRRLLSDREVVFHQAAQAGVRPSWGLSFEGYLHDNVLATQRLLEAARTHGQVRKLVYASSSSVYGDTEEVPMRESSRTAPHSPYGVTKLAGEHLCELYRRNFGLPTVSLRYFTVYGPRQRPDMAFHRFISAILRGETVRMHGDGEQTRDFTYVSDAVQANVAAMEGAAVGVFNIGGGSRVSLNDALGMLGEIAGPARVERGQPQAGDVRHTWADTAAAQAALRYVPRVPLREGLAAQVAWQTRRLAPSR</sequence>
<comment type="similarity">
    <text evidence="1">Belongs to the NAD(P)-dependent epimerase/dehydratase family.</text>
</comment>
<dbReference type="InterPro" id="IPR036291">
    <property type="entry name" value="NAD(P)-bd_dom_sf"/>
</dbReference>
<accession>A0A150R4B2</accession>
<dbReference type="Proteomes" id="UP000075635">
    <property type="component" value="Unassembled WGS sequence"/>
</dbReference>
<dbReference type="EMBL" id="JEMB01003161">
    <property type="protein sequence ID" value="KYF75089.1"/>
    <property type="molecule type" value="Genomic_DNA"/>
</dbReference>